<evidence type="ECO:0000313" key="4">
    <source>
        <dbReference type="EMBL" id="CQR25768.1"/>
    </source>
</evidence>
<dbReference type="GO" id="GO:0016020">
    <property type="term" value="C:membrane"/>
    <property type="evidence" value="ECO:0007669"/>
    <property type="project" value="InterPro"/>
</dbReference>
<evidence type="ECO:0000259" key="3">
    <source>
        <dbReference type="Pfam" id="PF24661"/>
    </source>
</evidence>
<protein>
    <submittedName>
        <fullName evidence="4">Membrane protein</fullName>
    </submittedName>
</protein>
<keyword evidence="1" id="KW-0812">Transmembrane</keyword>
<dbReference type="AlphaFoldDB" id="A0A0E3WFM2"/>
<dbReference type="Proteomes" id="UP000198604">
    <property type="component" value="Unassembled WGS sequence"/>
</dbReference>
<dbReference type="Pfam" id="PF24661">
    <property type="entry name" value="DUF7649"/>
    <property type="match status" value="1"/>
</dbReference>
<proteinExistence type="predicted"/>
<dbReference type="InterPro" id="IPR047793">
    <property type="entry name" value="LiaF_C"/>
</dbReference>
<keyword evidence="1" id="KW-0472">Membrane</keyword>
<feature type="transmembrane region" description="Helical" evidence="1">
    <location>
        <begin position="30"/>
        <end position="46"/>
    </location>
</feature>
<dbReference type="OrthoDB" id="2351415at2"/>
<organism evidence="4 5">
    <name type="scientific">Streptococcus varani</name>
    <dbReference type="NCBI Taxonomy" id="1608583"/>
    <lineage>
        <taxon>Bacteria</taxon>
        <taxon>Bacillati</taxon>
        <taxon>Bacillota</taxon>
        <taxon>Bacilli</taxon>
        <taxon>Lactobacillales</taxon>
        <taxon>Streptococcaceae</taxon>
        <taxon>Streptococcus</taxon>
    </lineage>
</organism>
<evidence type="ECO:0000313" key="5">
    <source>
        <dbReference type="Proteomes" id="UP000198604"/>
    </source>
</evidence>
<gene>
    <name evidence="4" type="ORF">BN1356_02113</name>
</gene>
<feature type="transmembrane region" description="Helical" evidence="1">
    <location>
        <begin position="52"/>
        <end position="84"/>
    </location>
</feature>
<dbReference type="InterPro" id="IPR016975">
    <property type="entry name" value="Cell_wall_LiaF"/>
</dbReference>
<feature type="transmembrane region" description="Helical" evidence="1">
    <location>
        <begin position="6"/>
        <end position="23"/>
    </location>
</feature>
<name>A0A0E3WFM2_9STRE</name>
<dbReference type="NCBIfam" id="NF040535">
    <property type="entry name" value="LiaF_C_term"/>
    <property type="match status" value="1"/>
</dbReference>
<dbReference type="RefSeq" id="WP_093651288.1">
    <property type="nucleotide sequence ID" value="NZ_CTEN01000004.1"/>
</dbReference>
<feature type="domain" description="Cell wall-active antibiotics response LiaF-like C-terminal" evidence="2">
    <location>
        <begin position="115"/>
        <end position="228"/>
    </location>
</feature>
<dbReference type="Pfam" id="PF09922">
    <property type="entry name" value="LiaF-like_C"/>
    <property type="match status" value="1"/>
</dbReference>
<dbReference type="STRING" id="1608583.BN1356_02113"/>
<reference evidence="5" key="1">
    <citation type="submission" date="2015-03" db="EMBL/GenBank/DDBJ databases">
        <authorList>
            <person name="Urmite Genomes"/>
        </authorList>
    </citation>
    <scope>NUCLEOTIDE SEQUENCE [LARGE SCALE GENOMIC DNA]</scope>
    <source>
        <strain evidence="5">FF10</strain>
    </source>
</reference>
<dbReference type="InterPro" id="IPR056066">
    <property type="entry name" value="DUF7649"/>
</dbReference>
<accession>A0A0E3WFM2</accession>
<keyword evidence="1" id="KW-1133">Transmembrane helix</keyword>
<keyword evidence="5" id="KW-1185">Reference proteome</keyword>
<dbReference type="EMBL" id="CTEN01000004">
    <property type="protein sequence ID" value="CQR25768.1"/>
    <property type="molecule type" value="Genomic_DNA"/>
</dbReference>
<dbReference type="InterPro" id="IPR024425">
    <property type="entry name" value="LiaF-like_C"/>
</dbReference>
<evidence type="ECO:0000256" key="1">
    <source>
        <dbReference type="SAM" id="Phobius"/>
    </source>
</evidence>
<feature type="domain" description="DUF7649" evidence="3">
    <location>
        <begin position="1"/>
        <end position="85"/>
    </location>
</feature>
<dbReference type="PIRSF" id="PIRSF031509">
    <property type="entry name" value="Cell_wall_LiaF/YvqF"/>
    <property type="match status" value="1"/>
</dbReference>
<sequence>MRKVQFFILIETIIFMMAFFDILANEGARAILLFSVILLLIRHLIGSKEIDFLLISAGSLFFLVFMLNPYFILGMLLISVYMIVNFFSRYEKKNQYTHIILDDQPLEAQKEKSQWFGNQIHGKDQYGFEDINIIRLFGNDIIDLDEGVLVGRDNIVVIRKTFGRTKIVVPIDVEVSLSASSLYGRVQFLNLSFWDLRNESFSLSSPGYKESHKRVKIVVNCLFGDVEVIRV</sequence>
<evidence type="ECO:0000259" key="2">
    <source>
        <dbReference type="Pfam" id="PF09922"/>
    </source>
</evidence>